<dbReference type="AlphaFoldDB" id="A0AA39P4D1"/>
<dbReference type="EMBL" id="JAUEPR010000018">
    <property type="protein sequence ID" value="KAK0477081.1"/>
    <property type="molecule type" value="Genomic_DNA"/>
</dbReference>
<sequence>MSGLFVHHESVGSVNEPTRFSQSREEPTSSALCPCCSQHEHLGGSLISDCLKTSGCQDLKEPTTIALKDKRFIQCHLARLAGRSFRNNGHQQVIEPGLRNRHSSICLPSGSLGSSRTEYNSGYFYVYVTMTRFQEGYKGYQQGGRLPPYSVETSISDTVVVDTMKNPIGWEITREHDETPAGACLEFLGNIDKGTASGLEELHDARSFALEQAQGKFSGYFDLYLFSPYPRRIGSTYTSSLDSFRTCLTGKFVFSTYLIKSVPDCAGLYRPLSHIGGAA</sequence>
<comment type="caution">
    <text evidence="1">The sequence shown here is derived from an EMBL/GenBank/DDBJ whole genome shotgun (WGS) entry which is preliminary data.</text>
</comment>
<keyword evidence="2" id="KW-1185">Reference proteome</keyword>
<reference evidence="1" key="1">
    <citation type="submission" date="2023-06" db="EMBL/GenBank/DDBJ databases">
        <authorList>
            <consortium name="Lawrence Berkeley National Laboratory"/>
            <person name="Ahrendt S."/>
            <person name="Sahu N."/>
            <person name="Indic B."/>
            <person name="Wong-Bajracharya J."/>
            <person name="Merenyi Z."/>
            <person name="Ke H.-M."/>
            <person name="Monk M."/>
            <person name="Kocsube S."/>
            <person name="Drula E."/>
            <person name="Lipzen A."/>
            <person name="Balint B."/>
            <person name="Henrissat B."/>
            <person name="Andreopoulos B."/>
            <person name="Martin F.M."/>
            <person name="Harder C.B."/>
            <person name="Rigling D."/>
            <person name="Ford K.L."/>
            <person name="Foster G.D."/>
            <person name="Pangilinan J."/>
            <person name="Papanicolaou A."/>
            <person name="Barry K."/>
            <person name="LaButti K."/>
            <person name="Viragh M."/>
            <person name="Koriabine M."/>
            <person name="Yan M."/>
            <person name="Riley R."/>
            <person name="Champramary S."/>
            <person name="Plett K.L."/>
            <person name="Tsai I.J."/>
            <person name="Slot J."/>
            <person name="Sipos G."/>
            <person name="Plett J."/>
            <person name="Nagy L.G."/>
            <person name="Grigoriev I.V."/>
        </authorList>
    </citation>
    <scope>NUCLEOTIDE SEQUENCE</scope>
    <source>
        <strain evidence="1">ICMP 16352</strain>
    </source>
</reference>
<evidence type="ECO:0000313" key="2">
    <source>
        <dbReference type="Proteomes" id="UP001175227"/>
    </source>
</evidence>
<dbReference type="Proteomes" id="UP001175227">
    <property type="component" value="Unassembled WGS sequence"/>
</dbReference>
<organism evidence="1 2">
    <name type="scientific">Armillaria novae-zelandiae</name>
    <dbReference type="NCBI Taxonomy" id="153914"/>
    <lineage>
        <taxon>Eukaryota</taxon>
        <taxon>Fungi</taxon>
        <taxon>Dikarya</taxon>
        <taxon>Basidiomycota</taxon>
        <taxon>Agaricomycotina</taxon>
        <taxon>Agaricomycetes</taxon>
        <taxon>Agaricomycetidae</taxon>
        <taxon>Agaricales</taxon>
        <taxon>Marasmiineae</taxon>
        <taxon>Physalacriaceae</taxon>
        <taxon>Armillaria</taxon>
    </lineage>
</organism>
<evidence type="ECO:0000313" key="1">
    <source>
        <dbReference type="EMBL" id="KAK0477081.1"/>
    </source>
</evidence>
<proteinExistence type="predicted"/>
<gene>
    <name evidence="1" type="ORF">IW261DRAFT_1594705</name>
</gene>
<accession>A0AA39P4D1</accession>
<protein>
    <submittedName>
        <fullName evidence="1">Uncharacterized protein</fullName>
    </submittedName>
</protein>
<name>A0AA39P4D1_9AGAR</name>